<dbReference type="EMBL" id="QUMU01000002">
    <property type="protein sequence ID" value="REG36465.1"/>
    <property type="molecule type" value="Genomic_DNA"/>
</dbReference>
<dbReference type="Proteomes" id="UP000035579">
    <property type="component" value="Chromosome"/>
</dbReference>
<protein>
    <submittedName>
        <fullName evidence="1">Uncharacterized protein</fullName>
    </submittedName>
</protein>
<reference evidence="2 4" key="2">
    <citation type="submission" date="2018-08" db="EMBL/GenBank/DDBJ databases">
        <title>Genomic Encyclopedia of Archaeal and Bacterial Type Strains, Phase II (KMG-II): from individual species to whole genera.</title>
        <authorList>
            <person name="Goeker M."/>
        </authorList>
    </citation>
    <scope>NUCLEOTIDE SEQUENCE [LARGE SCALE GENOMIC DNA]</scope>
    <source>
        <strain evidence="2 4">DSM 2261</strain>
    </source>
</reference>
<dbReference type="EMBL" id="CP011509">
    <property type="protein sequence ID" value="AKJ05789.1"/>
    <property type="molecule type" value="Genomic_DNA"/>
</dbReference>
<dbReference type="RefSeq" id="WP_053066980.1">
    <property type="nucleotide sequence ID" value="NZ_CP011509.1"/>
</dbReference>
<evidence type="ECO:0000313" key="4">
    <source>
        <dbReference type="Proteomes" id="UP000256345"/>
    </source>
</evidence>
<accession>A0AAC8QE74</accession>
<dbReference type="AlphaFoldDB" id="A0AAC8QE74"/>
<sequence length="227" mass="24447">MGFLQLIPATRLSAAYEPMTKTLYLAAEGNAQNYTGGIAFHLDDTFVGGLKFKLMGWVGPLGKGTRAYKVDNAFKNIEAPKQVLIEDAHGTHTVPVRYLDADVVRSAQPQAANTDTLRALYKMPFEVRWPAGVPSMGSVDISYDDKLLVMESASIQHPGGRGTEIVWTFNSLQTGNSQIVITVSGGIAQFVMKHSIDVQVFVLAAAQGTPSEQPSLSGELVVPVPAR</sequence>
<evidence type="ECO:0000313" key="1">
    <source>
        <dbReference type="EMBL" id="AKJ05789.1"/>
    </source>
</evidence>
<name>A0AAC8QE74_9BACT</name>
<proteinExistence type="predicted"/>
<evidence type="ECO:0000313" key="2">
    <source>
        <dbReference type="EMBL" id="REG36465.1"/>
    </source>
</evidence>
<keyword evidence="4" id="KW-1185">Reference proteome</keyword>
<dbReference type="KEGG" id="age:AA314_07415"/>
<reference evidence="1 3" key="1">
    <citation type="submission" date="2015-05" db="EMBL/GenBank/DDBJ databases">
        <title>Genome assembly of Archangium gephyra DSM 2261.</title>
        <authorList>
            <person name="Sharma G."/>
            <person name="Subramanian S."/>
        </authorList>
    </citation>
    <scope>NUCLEOTIDE SEQUENCE [LARGE SCALE GENOMIC DNA]</scope>
    <source>
        <strain evidence="1 3">DSM 2261</strain>
    </source>
</reference>
<organism evidence="1 3">
    <name type="scientific">Archangium gephyra</name>
    <dbReference type="NCBI Taxonomy" id="48"/>
    <lineage>
        <taxon>Bacteria</taxon>
        <taxon>Pseudomonadati</taxon>
        <taxon>Myxococcota</taxon>
        <taxon>Myxococcia</taxon>
        <taxon>Myxococcales</taxon>
        <taxon>Cystobacterineae</taxon>
        <taxon>Archangiaceae</taxon>
        <taxon>Archangium</taxon>
    </lineage>
</organism>
<gene>
    <name evidence="1" type="ORF">AA314_07415</name>
    <name evidence="2" type="ORF">ATI61_102843</name>
</gene>
<evidence type="ECO:0000313" key="3">
    <source>
        <dbReference type="Proteomes" id="UP000035579"/>
    </source>
</evidence>
<dbReference type="Proteomes" id="UP000256345">
    <property type="component" value="Unassembled WGS sequence"/>
</dbReference>